<dbReference type="RefSeq" id="YP_277325.1">
    <property type="nucleotide sequence ID" value="NC_007288.1"/>
</dbReference>
<dbReference type="InterPro" id="IPR003425">
    <property type="entry name" value="CCB3/YggT"/>
</dbReference>
<keyword evidence="1" id="KW-0472">Membrane</keyword>
<sequence length="91" mass="10465">MGTLIATLAGAIYTFLRFYQIALILRLYLTWFPNLNIYSQPFFTLVKLTNPYLRIWRGVMPPVGALDFSPIMGFMIISFMEDICATLAGYR</sequence>
<dbReference type="Pfam" id="PF02325">
    <property type="entry name" value="CCB3_YggT"/>
    <property type="match status" value="1"/>
</dbReference>
<organism evidence="2">
    <name type="scientific">Emiliania huxleyi</name>
    <name type="common">Coccolithophore</name>
    <name type="synonym">Pontosphaera huxleyi</name>
    <dbReference type="NCBI Taxonomy" id="2903"/>
    <lineage>
        <taxon>Eukaryota</taxon>
        <taxon>Haptista</taxon>
        <taxon>Haptophyta</taxon>
        <taxon>Prymnesiophyceae</taxon>
        <taxon>Isochrysidales</taxon>
        <taxon>Noelaerhabdaceae</taxon>
        <taxon>Emiliania</taxon>
    </lineage>
</organism>
<evidence type="ECO:0000256" key="1">
    <source>
        <dbReference type="SAM" id="Phobius"/>
    </source>
</evidence>
<keyword evidence="1" id="KW-0812">Transmembrane</keyword>
<feature type="transmembrane region" description="Helical" evidence="1">
    <location>
        <begin position="71"/>
        <end position="90"/>
    </location>
</feature>
<geneLocation type="plastid" evidence="2"/>
<evidence type="ECO:0000313" key="3">
    <source>
        <dbReference type="EMBL" id="AEI29489.1"/>
    </source>
</evidence>
<dbReference type="EMBL" id="JN022705">
    <property type="protein sequence ID" value="AEI29489.1"/>
    <property type="molecule type" value="Genomic_DNA"/>
</dbReference>
<dbReference type="GeneID" id="3562556"/>
<dbReference type="EMBL" id="AY741371">
    <property type="protein sequence ID" value="AAX13824.1"/>
    <property type="molecule type" value="Genomic_DNA"/>
</dbReference>
<feature type="transmembrane region" description="Helical" evidence="1">
    <location>
        <begin position="7"/>
        <end position="29"/>
    </location>
</feature>
<reference evidence="3" key="2">
    <citation type="journal article" date="2012" name="J. Eukaryot. Microbiol.">
        <title>Twenty-Fold Difference in Evolutionary Rates between the Mitochondrial and Plastid Genomes of Species with Secondary Red Plastids.</title>
        <authorList>
            <person name="Smith D.R."/>
            <person name="Keeling P.J."/>
        </authorList>
    </citation>
    <scope>NUCLEOTIDE SEQUENCE</scope>
</reference>
<keyword evidence="3" id="KW-0934">Plastid</keyword>
<dbReference type="PANTHER" id="PTHR33219">
    <property type="entry name" value="YLMG HOMOLOG PROTEIN 2, CHLOROPLASTIC"/>
    <property type="match status" value="1"/>
</dbReference>
<proteinExistence type="predicted"/>
<dbReference type="PANTHER" id="PTHR33219:SF14">
    <property type="entry name" value="PROTEIN COFACTOR ASSEMBLY OF COMPLEX C SUBUNIT B CCB3, CHLOROPLASTIC-RELATED"/>
    <property type="match status" value="1"/>
</dbReference>
<name>Q4G3E2_EMIHU</name>
<keyword evidence="1" id="KW-1133">Transmembrane helix</keyword>
<keyword evidence="2" id="KW-0150">Chloroplast</keyword>
<gene>
    <name evidence="2" type="primary">ycf19</name>
</gene>
<dbReference type="GO" id="GO:0010020">
    <property type="term" value="P:chloroplast fission"/>
    <property type="evidence" value="ECO:0007669"/>
    <property type="project" value="TreeGrafter"/>
</dbReference>
<dbReference type="AlphaFoldDB" id="Q4G3E2"/>
<reference evidence="2" key="1">
    <citation type="journal article" date="2005" name="DNA Res.">
        <title>The complete plastid genome sequence of the haptophyte Emiliania huxleyi: a comparison to other plastid genomes.</title>
        <authorList>
            <person name="Sanchez-Puerta M.V."/>
            <person name="Bachvaroff T.R."/>
            <person name="Delwiche C.F."/>
        </authorList>
    </citation>
    <scope>NUCLEOTIDE SEQUENCE</scope>
    <source>
        <strain evidence="2">CCMP 373</strain>
    </source>
</reference>
<protein>
    <submittedName>
        <fullName evidence="2">Hypothetical chloroplast RF19</fullName>
    </submittedName>
</protein>
<dbReference type="GO" id="GO:0016020">
    <property type="term" value="C:membrane"/>
    <property type="evidence" value="ECO:0007669"/>
    <property type="project" value="InterPro"/>
</dbReference>
<accession>Q4G3E2</accession>
<evidence type="ECO:0000313" key="2">
    <source>
        <dbReference type="EMBL" id="AAX13824.1"/>
    </source>
</evidence>